<proteinExistence type="predicted"/>
<dbReference type="SUPFAM" id="SSF51905">
    <property type="entry name" value="FAD/NAD(P)-binding domain"/>
    <property type="match status" value="1"/>
</dbReference>
<dbReference type="InterPro" id="IPR012675">
    <property type="entry name" value="Beta-grasp_dom_sf"/>
</dbReference>
<dbReference type="PANTHER" id="PTHR43422">
    <property type="entry name" value="THIAMINE THIAZOLE SYNTHASE"/>
    <property type="match status" value="1"/>
</dbReference>
<evidence type="ECO:0000259" key="3">
    <source>
        <dbReference type="PROSITE" id="PS51085"/>
    </source>
</evidence>
<gene>
    <name evidence="5" type="ORF">B5M45_17580</name>
</gene>
<keyword evidence="1" id="KW-0479">Metal-binding</keyword>
<dbReference type="PROSITE" id="PS51085">
    <property type="entry name" value="2FE2S_FER_2"/>
    <property type="match status" value="1"/>
</dbReference>
<dbReference type="PANTHER" id="PTHR43422:SF3">
    <property type="entry name" value="THIAMINE THIAZOLE SYNTHASE"/>
    <property type="match status" value="1"/>
</dbReference>
<dbReference type="Gene3D" id="3.40.50.80">
    <property type="entry name" value="Nucleotide-binding domain of ferredoxin-NADP reductase (FNR) module"/>
    <property type="match status" value="1"/>
</dbReference>
<keyword evidence="2" id="KW-0411">Iron-sulfur</keyword>
<evidence type="ECO:0000259" key="4">
    <source>
        <dbReference type="PROSITE" id="PS51384"/>
    </source>
</evidence>
<dbReference type="Gene3D" id="3.10.20.30">
    <property type="match status" value="1"/>
</dbReference>
<accession>A0A1X0Y1G0</accession>
<evidence type="ECO:0000313" key="5">
    <source>
        <dbReference type="EMBL" id="ORJ58937.1"/>
    </source>
</evidence>
<dbReference type="Pfam" id="PF00111">
    <property type="entry name" value="Fer2"/>
    <property type="match status" value="1"/>
</dbReference>
<dbReference type="InterPro" id="IPR017927">
    <property type="entry name" value="FAD-bd_FR_type"/>
</dbReference>
<dbReference type="Pfam" id="PF00970">
    <property type="entry name" value="FAD_binding_6"/>
    <property type="match status" value="1"/>
</dbReference>
<dbReference type="InterPro" id="IPR039261">
    <property type="entry name" value="FNR_nucleotide-bd"/>
</dbReference>
<feature type="domain" description="2Fe-2S ferredoxin-type" evidence="3">
    <location>
        <begin position="4"/>
        <end position="95"/>
    </location>
</feature>
<dbReference type="InterPro" id="IPR008333">
    <property type="entry name" value="Cbr1-like_FAD-bd_dom"/>
</dbReference>
<dbReference type="InterPro" id="IPR036010">
    <property type="entry name" value="2Fe-2S_ferredoxin-like_sf"/>
</dbReference>
<comment type="caution">
    <text evidence="5">The sequence shown here is derived from an EMBL/GenBank/DDBJ whole genome shotgun (WGS) entry which is preliminary data.</text>
</comment>
<dbReference type="SUPFAM" id="SSF63380">
    <property type="entry name" value="Riboflavin synthase domain-like"/>
    <property type="match status" value="1"/>
</dbReference>
<keyword evidence="1" id="KW-0408">Iron</keyword>
<dbReference type="SUPFAM" id="SSF52343">
    <property type="entry name" value="Ferredoxin reductase-like, C-terminal NADP-linked domain"/>
    <property type="match status" value="1"/>
</dbReference>
<dbReference type="InterPro" id="IPR001041">
    <property type="entry name" value="2Fe-2S_ferredoxin-type"/>
</dbReference>
<name>A0A1X0Y1G0_MYCSI</name>
<dbReference type="Pfam" id="PF00175">
    <property type="entry name" value="NAD_binding_1"/>
    <property type="match status" value="1"/>
</dbReference>
<dbReference type="InterPro" id="IPR001433">
    <property type="entry name" value="OxRdtase_FAD/NAD-bd"/>
</dbReference>
<dbReference type="RefSeq" id="WP_061555757.1">
    <property type="nucleotide sequence ID" value="NZ_JASWDE010000005.1"/>
</dbReference>
<dbReference type="Proteomes" id="UP000193040">
    <property type="component" value="Unassembled WGS sequence"/>
</dbReference>
<evidence type="ECO:0000313" key="6">
    <source>
        <dbReference type="Proteomes" id="UP000193040"/>
    </source>
</evidence>
<evidence type="ECO:0000256" key="2">
    <source>
        <dbReference type="ARBA" id="ARBA00023014"/>
    </source>
</evidence>
<dbReference type="Gene3D" id="2.40.30.10">
    <property type="entry name" value="Translation factors"/>
    <property type="match status" value="1"/>
</dbReference>
<dbReference type="EMBL" id="MZZM01000022">
    <property type="protein sequence ID" value="ORJ58937.1"/>
    <property type="molecule type" value="Genomic_DNA"/>
</dbReference>
<protein>
    <submittedName>
        <fullName evidence="5">Oxygenase</fullName>
    </submittedName>
</protein>
<evidence type="ECO:0000256" key="1">
    <source>
        <dbReference type="ARBA" id="ARBA00022714"/>
    </source>
</evidence>
<dbReference type="InterPro" id="IPR036188">
    <property type="entry name" value="FAD/NAD-bd_sf"/>
</dbReference>
<dbReference type="AlphaFoldDB" id="A0A1X0Y1G0"/>
<dbReference type="GO" id="GO:0016491">
    <property type="term" value="F:oxidoreductase activity"/>
    <property type="evidence" value="ECO:0007669"/>
    <property type="project" value="InterPro"/>
</dbReference>
<dbReference type="InterPro" id="IPR006058">
    <property type="entry name" value="2Fe2S_fd_BS"/>
</dbReference>
<reference evidence="5 6" key="1">
    <citation type="submission" date="2017-03" db="EMBL/GenBank/DDBJ databases">
        <title>Genomic insights into Mycobacterium simiae human colonization.</title>
        <authorList>
            <person name="Steffani J.L."/>
            <person name="Brunck M.E."/>
            <person name="Cruz E."/>
            <person name="Montiel R."/>
            <person name="Barona F."/>
        </authorList>
    </citation>
    <scope>NUCLEOTIDE SEQUENCE [LARGE SCALE GENOMIC DNA]</scope>
    <source>
        <strain evidence="5 6">MsiGto</strain>
    </source>
</reference>
<keyword evidence="1" id="KW-0001">2Fe-2S</keyword>
<dbReference type="PROSITE" id="PS00197">
    <property type="entry name" value="2FE2S_FER_1"/>
    <property type="match status" value="1"/>
</dbReference>
<dbReference type="SUPFAM" id="SSF54292">
    <property type="entry name" value="2Fe-2S ferredoxin-like"/>
    <property type="match status" value="1"/>
</dbReference>
<dbReference type="STRING" id="1784.VC42_01900"/>
<dbReference type="Gene3D" id="3.50.50.60">
    <property type="entry name" value="FAD/NAD(P)-binding domain"/>
    <property type="match status" value="1"/>
</dbReference>
<dbReference type="PRINTS" id="PR00410">
    <property type="entry name" value="PHEHYDRXLASE"/>
</dbReference>
<dbReference type="CDD" id="cd00207">
    <property type="entry name" value="fer2"/>
    <property type="match status" value="1"/>
</dbReference>
<sequence length="851" mass="94130">MADRKVTVAYSDGTHKTMPVRADQTVLDAAEEHGVAIVSECQSGICGTCVATCTAGHYEMGRTEGLSDVERTARKILTCQTFATSDCRIELQYPADDNAALLIACDGVVTGINRLSPSTAVLRLDVSAHFAANGATLSYRAGQFAQLQVPGTSTWRNYSYAHPADGSGELEFLIRLLPDGVMSNYLRDRAKPGDRIALRCSKGTFGLRPVVRPVVLVAGGTGLSAILAMAESLSPDTGYPVFLLYGVTSCEDLCKLEELRALHRRVPAVDVRVIVARPDAEWSGPTGLVTDLLDEQMLCGGEADVYLCGPAPMVEATRTWLGDHGFHRVGLYYEKFVPTGAARRRNPAQLDHASIDIADVRARGRGTAVVIGGSIAGIAAAKVLSESFDRVVVLEKDDPHRRREGRPGAAQGWHLHHLLTAGQIELERFFPGIVDDMVREGAFKVDMAAQYRIRLGGSWKKPGTSDIEIVCAGRPLLEWCVRRRLDDEPRIDFRYESEVTDLIFDSANNAIVGVAVSKTDGFDAGSVLPAEFVVDASGKNTRVPEFLDRIGIGAPEVEQDIINCFYSTMQHRVPPERRWHDKVMVICYAYRPFEDTYAAQYYTDSSRSILSTSLVAYNCYAPPRTAREFRAFADLMPSPLVGENIDGLEPASPIYNFRYPNMLRLRYEKKRNLPRGLLAVGDAYTSADPVSGLGMSLALKEVRQMQVLLARYGAGHRDLPRRYYKSIAKLADTAWFVIREQNLRFDWMKDVDKKRPRYFGVLTWYMDRLTELVHDDLDAYREFLAVLHLVKPPMALMRPGIASRVIGKWARTRLSGQKTLIARNYENRVIPVVDPANSLVAVGGSSSSPIR</sequence>
<dbReference type="InterPro" id="IPR017938">
    <property type="entry name" value="Riboflavin_synthase-like_b-brl"/>
</dbReference>
<organism evidence="5 6">
    <name type="scientific">Mycobacterium simiae</name>
    <name type="common">Mycobacterium habana</name>
    <dbReference type="NCBI Taxonomy" id="1784"/>
    <lineage>
        <taxon>Bacteria</taxon>
        <taxon>Bacillati</taxon>
        <taxon>Actinomycetota</taxon>
        <taxon>Actinomycetes</taxon>
        <taxon>Mycobacteriales</taxon>
        <taxon>Mycobacteriaceae</taxon>
        <taxon>Mycobacterium</taxon>
        <taxon>Mycobacterium simiae complex</taxon>
    </lineage>
</organism>
<feature type="domain" description="FAD-binding FR-type" evidence="4">
    <location>
        <begin position="102"/>
        <end position="208"/>
    </location>
</feature>
<dbReference type="GO" id="GO:0051537">
    <property type="term" value="F:2 iron, 2 sulfur cluster binding"/>
    <property type="evidence" value="ECO:0007669"/>
    <property type="project" value="UniProtKB-KW"/>
</dbReference>
<dbReference type="PROSITE" id="PS51384">
    <property type="entry name" value="FAD_FR"/>
    <property type="match status" value="1"/>
</dbReference>
<keyword evidence="6" id="KW-1185">Reference proteome</keyword>